<evidence type="ECO:0000313" key="9">
    <source>
        <dbReference type="Proteomes" id="UP000439903"/>
    </source>
</evidence>
<dbReference type="InterPro" id="IPR002058">
    <property type="entry name" value="PAP_assoc"/>
</dbReference>
<evidence type="ECO:0000256" key="3">
    <source>
        <dbReference type="ARBA" id="ARBA00008593"/>
    </source>
</evidence>
<dbReference type="SUPFAM" id="SSF81301">
    <property type="entry name" value="Nucleotidyltransferase"/>
    <property type="match status" value="1"/>
</dbReference>
<comment type="caution">
    <text evidence="8">The sequence shown here is derived from an EMBL/GenBank/DDBJ whole genome shotgun (WGS) entry which is preliminary data.</text>
</comment>
<feature type="domain" description="PAP-associated" evidence="7">
    <location>
        <begin position="145"/>
        <end position="194"/>
    </location>
</feature>
<evidence type="ECO:0000256" key="1">
    <source>
        <dbReference type="ARBA" id="ARBA00001936"/>
    </source>
</evidence>
<evidence type="ECO:0000256" key="5">
    <source>
        <dbReference type="ARBA" id="ARBA00022723"/>
    </source>
</evidence>
<keyword evidence="4" id="KW-0808">Transferase</keyword>
<proteinExistence type="inferred from homology"/>
<dbReference type="PANTHER" id="PTHR12271">
    <property type="entry name" value="POLY A POLYMERASE CID PAP -RELATED"/>
    <property type="match status" value="1"/>
</dbReference>
<evidence type="ECO:0000256" key="4">
    <source>
        <dbReference type="ARBA" id="ARBA00022679"/>
    </source>
</evidence>
<dbReference type="Pfam" id="PF03828">
    <property type="entry name" value="PAP_assoc"/>
    <property type="match status" value="1"/>
</dbReference>
<evidence type="ECO:0000313" key="8">
    <source>
        <dbReference type="EMBL" id="KAF0392315.1"/>
    </source>
</evidence>
<keyword evidence="6" id="KW-0460">Magnesium</keyword>
<dbReference type="OrthoDB" id="2274644at2759"/>
<evidence type="ECO:0000256" key="2">
    <source>
        <dbReference type="ARBA" id="ARBA00001946"/>
    </source>
</evidence>
<organism evidence="8 9">
    <name type="scientific">Gigaspora margarita</name>
    <dbReference type="NCBI Taxonomy" id="4874"/>
    <lineage>
        <taxon>Eukaryota</taxon>
        <taxon>Fungi</taxon>
        <taxon>Fungi incertae sedis</taxon>
        <taxon>Mucoromycota</taxon>
        <taxon>Glomeromycotina</taxon>
        <taxon>Glomeromycetes</taxon>
        <taxon>Diversisporales</taxon>
        <taxon>Gigasporaceae</taxon>
        <taxon>Gigaspora</taxon>
    </lineage>
</organism>
<dbReference type="GO" id="GO:0046872">
    <property type="term" value="F:metal ion binding"/>
    <property type="evidence" value="ECO:0007669"/>
    <property type="project" value="UniProtKB-KW"/>
</dbReference>
<gene>
    <name evidence="8" type="ORF">F8M41_010547</name>
</gene>
<evidence type="ECO:0000259" key="7">
    <source>
        <dbReference type="Pfam" id="PF03828"/>
    </source>
</evidence>
<comment type="cofactor">
    <cofactor evidence="2">
        <name>Mg(2+)</name>
        <dbReference type="ChEBI" id="CHEBI:18420"/>
    </cofactor>
</comment>
<sequence length="195" mass="22956">MIKSNTNFVKKIKEILSNEWFDHKIEVHIFGSSMNLLNNINIVKCVADAKVPIVKFWNSNLKLNSAFGNDHKILAQQQDLNNAAYRTLSSYFWTCIILNFLQICDLLILPVLQIPGIPLNNEVDLSVYQNIDSFLNFGNKNHESIRRLLLAFFEYFAYKFDYKYKVISLRQGKFLNKQEKNWSHWKLCIEEPFNI</sequence>
<dbReference type="GO" id="GO:0016779">
    <property type="term" value="F:nucleotidyltransferase activity"/>
    <property type="evidence" value="ECO:0007669"/>
    <property type="project" value="TreeGrafter"/>
</dbReference>
<keyword evidence="9" id="KW-1185">Reference proteome</keyword>
<dbReference type="InterPro" id="IPR043519">
    <property type="entry name" value="NT_sf"/>
</dbReference>
<reference evidence="8 9" key="1">
    <citation type="journal article" date="2019" name="Environ. Microbiol.">
        <title>At the nexus of three kingdoms: the genome of the mycorrhizal fungus Gigaspora margarita provides insights into plant, endobacterial and fungal interactions.</title>
        <authorList>
            <person name="Venice F."/>
            <person name="Ghignone S."/>
            <person name="Salvioli di Fossalunga A."/>
            <person name="Amselem J."/>
            <person name="Novero M."/>
            <person name="Xianan X."/>
            <person name="Sedzielewska Toro K."/>
            <person name="Morin E."/>
            <person name="Lipzen A."/>
            <person name="Grigoriev I.V."/>
            <person name="Henrissat B."/>
            <person name="Martin F.M."/>
            <person name="Bonfante P."/>
        </authorList>
    </citation>
    <scope>NUCLEOTIDE SEQUENCE [LARGE SCALE GENOMIC DNA]</scope>
    <source>
        <strain evidence="8 9">BEG34</strain>
    </source>
</reference>
<name>A0A8H4A176_GIGMA</name>
<dbReference type="Gene3D" id="1.10.1410.10">
    <property type="match status" value="1"/>
</dbReference>
<dbReference type="SUPFAM" id="SSF81631">
    <property type="entry name" value="PAP/OAS1 substrate-binding domain"/>
    <property type="match status" value="1"/>
</dbReference>
<comment type="similarity">
    <text evidence="3">Belongs to the DNA polymerase type-B-like family.</text>
</comment>
<dbReference type="EMBL" id="WTPW01002192">
    <property type="protein sequence ID" value="KAF0392315.1"/>
    <property type="molecule type" value="Genomic_DNA"/>
</dbReference>
<dbReference type="GO" id="GO:0031123">
    <property type="term" value="P:RNA 3'-end processing"/>
    <property type="evidence" value="ECO:0007669"/>
    <property type="project" value="TreeGrafter"/>
</dbReference>
<dbReference type="AlphaFoldDB" id="A0A8H4A176"/>
<protein>
    <submittedName>
        <fullName evidence="8">PolyA RNA polymerase cid13</fullName>
    </submittedName>
</protein>
<accession>A0A8H4A176</accession>
<dbReference type="Proteomes" id="UP000439903">
    <property type="component" value="Unassembled WGS sequence"/>
</dbReference>
<keyword evidence="5" id="KW-0479">Metal-binding</keyword>
<dbReference type="PANTHER" id="PTHR12271:SF40">
    <property type="entry name" value="POLY(A) RNA POLYMERASE GLD2"/>
    <property type="match status" value="1"/>
</dbReference>
<evidence type="ECO:0000256" key="6">
    <source>
        <dbReference type="ARBA" id="ARBA00022842"/>
    </source>
</evidence>
<comment type="cofactor">
    <cofactor evidence="1">
        <name>Mn(2+)</name>
        <dbReference type="ChEBI" id="CHEBI:29035"/>
    </cofactor>
</comment>